<feature type="region of interest" description="Disordered" evidence="1">
    <location>
        <begin position="35"/>
        <end position="54"/>
    </location>
</feature>
<dbReference type="EMBL" id="BSDZ01000078">
    <property type="protein sequence ID" value="GLI67316.1"/>
    <property type="molecule type" value="Genomic_DNA"/>
</dbReference>
<keyword evidence="3" id="KW-1185">Reference proteome</keyword>
<reference evidence="2 3" key="1">
    <citation type="journal article" date="2023" name="IScience">
        <title>Expanded male sex-determining region conserved during the evolution of homothallism in the green alga Volvox.</title>
        <authorList>
            <person name="Yamamoto K."/>
            <person name="Matsuzaki R."/>
            <person name="Mahakham W."/>
            <person name="Heman W."/>
            <person name="Sekimoto H."/>
            <person name="Kawachi M."/>
            <person name="Minakuchi Y."/>
            <person name="Toyoda A."/>
            <person name="Nozaki H."/>
        </authorList>
    </citation>
    <scope>NUCLEOTIDE SEQUENCE [LARGE SCALE GENOMIC DNA]</scope>
    <source>
        <strain evidence="2 3">NIES-4468</strain>
    </source>
</reference>
<gene>
    <name evidence="2" type="ORF">VaNZ11_011503</name>
</gene>
<accession>A0ABQ5SCE3</accession>
<name>A0ABQ5SCE3_9CHLO</name>
<sequence>MATRVAAEIMTDSVLIGRYFGNSSATSPLSRAAASAGTIPAPSRGNPTAAEGDGPGVRTMAAASGGTAAVGKSAIGAVGPGSVRFMSMFGRKRAEDPIMAELISKSF</sequence>
<evidence type="ECO:0000313" key="2">
    <source>
        <dbReference type="EMBL" id="GLI67316.1"/>
    </source>
</evidence>
<organism evidence="2 3">
    <name type="scientific">Volvox africanus</name>
    <dbReference type="NCBI Taxonomy" id="51714"/>
    <lineage>
        <taxon>Eukaryota</taxon>
        <taxon>Viridiplantae</taxon>
        <taxon>Chlorophyta</taxon>
        <taxon>core chlorophytes</taxon>
        <taxon>Chlorophyceae</taxon>
        <taxon>CS clade</taxon>
        <taxon>Chlamydomonadales</taxon>
        <taxon>Volvocaceae</taxon>
        <taxon>Volvox</taxon>
    </lineage>
</organism>
<comment type="caution">
    <text evidence="2">The sequence shown here is derived from an EMBL/GenBank/DDBJ whole genome shotgun (WGS) entry which is preliminary data.</text>
</comment>
<evidence type="ECO:0000256" key="1">
    <source>
        <dbReference type="SAM" id="MobiDB-lite"/>
    </source>
</evidence>
<protein>
    <submittedName>
        <fullName evidence="2">Uncharacterized protein</fullName>
    </submittedName>
</protein>
<proteinExistence type="predicted"/>
<dbReference type="Proteomes" id="UP001165090">
    <property type="component" value="Unassembled WGS sequence"/>
</dbReference>
<evidence type="ECO:0000313" key="3">
    <source>
        <dbReference type="Proteomes" id="UP001165090"/>
    </source>
</evidence>